<feature type="coiled-coil region" evidence="1">
    <location>
        <begin position="469"/>
        <end position="524"/>
    </location>
</feature>
<feature type="region of interest" description="Disordered" evidence="2">
    <location>
        <begin position="1"/>
        <end position="113"/>
    </location>
</feature>
<organism evidence="3 4">
    <name type="scientific">Macleaya cordata</name>
    <name type="common">Five-seeded plume-poppy</name>
    <name type="synonym">Bocconia cordata</name>
    <dbReference type="NCBI Taxonomy" id="56857"/>
    <lineage>
        <taxon>Eukaryota</taxon>
        <taxon>Viridiplantae</taxon>
        <taxon>Streptophyta</taxon>
        <taxon>Embryophyta</taxon>
        <taxon>Tracheophyta</taxon>
        <taxon>Spermatophyta</taxon>
        <taxon>Magnoliopsida</taxon>
        <taxon>Ranunculales</taxon>
        <taxon>Papaveraceae</taxon>
        <taxon>Papaveroideae</taxon>
        <taxon>Macleaya</taxon>
    </lineage>
</organism>
<proteinExistence type="predicted"/>
<feature type="region of interest" description="Disordered" evidence="2">
    <location>
        <begin position="224"/>
        <end position="296"/>
    </location>
</feature>
<feature type="compositionally biased region" description="Basic residues" evidence="2">
    <location>
        <begin position="14"/>
        <end position="26"/>
    </location>
</feature>
<dbReference type="PANTHER" id="PTHR43939">
    <property type="entry name" value="COILED-COIL DOMAIN-CONTAINING PROTEIN 158"/>
    <property type="match status" value="1"/>
</dbReference>
<dbReference type="OrthoDB" id="649641at2759"/>
<feature type="coiled-coil region" evidence="1">
    <location>
        <begin position="2474"/>
        <end position="2501"/>
    </location>
</feature>
<evidence type="ECO:0000313" key="3">
    <source>
        <dbReference type="EMBL" id="OUZ99198.1"/>
    </source>
</evidence>
<dbReference type="STRING" id="56857.A0A200PLW5"/>
<dbReference type="Gene3D" id="1.10.287.1490">
    <property type="match status" value="1"/>
</dbReference>
<dbReference type="InParanoid" id="A0A200PLW5"/>
<feature type="compositionally biased region" description="Low complexity" evidence="2">
    <location>
        <begin position="96"/>
        <end position="107"/>
    </location>
</feature>
<evidence type="ECO:0000256" key="2">
    <source>
        <dbReference type="SAM" id="MobiDB-lite"/>
    </source>
</evidence>
<dbReference type="FunCoup" id="A0A200PLW5">
    <property type="interactions" value="1322"/>
</dbReference>
<dbReference type="OMA" id="CRHELSD"/>
<feature type="coiled-coil region" evidence="1">
    <location>
        <begin position="1859"/>
        <end position="1900"/>
    </location>
</feature>
<feature type="coiled-coil region" evidence="1">
    <location>
        <begin position="1074"/>
        <end position="1112"/>
    </location>
</feature>
<evidence type="ECO:0000256" key="1">
    <source>
        <dbReference type="SAM" id="Coils"/>
    </source>
</evidence>
<name>A0A200PLW5_MACCD</name>
<feature type="compositionally biased region" description="Low complexity" evidence="2">
    <location>
        <begin position="27"/>
        <end position="37"/>
    </location>
</feature>
<dbReference type="EMBL" id="MVGT01004527">
    <property type="protein sequence ID" value="OUZ99198.1"/>
    <property type="molecule type" value="Genomic_DNA"/>
</dbReference>
<feature type="coiled-coil region" evidence="1">
    <location>
        <begin position="861"/>
        <end position="902"/>
    </location>
</feature>
<feature type="coiled-coil region" evidence="1">
    <location>
        <begin position="1649"/>
        <end position="1774"/>
    </location>
</feature>
<protein>
    <recommendedName>
        <fullName evidence="5">Prefoldin</fullName>
    </recommendedName>
</protein>
<dbReference type="Proteomes" id="UP000195402">
    <property type="component" value="Unassembled WGS sequence"/>
</dbReference>
<dbReference type="PANTHER" id="PTHR43939:SF50">
    <property type="entry name" value="NUCLEOPORIN"/>
    <property type="match status" value="1"/>
</dbReference>
<feature type="region of interest" description="Disordered" evidence="2">
    <location>
        <begin position="184"/>
        <end position="205"/>
    </location>
</feature>
<feature type="coiled-coil region" evidence="1">
    <location>
        <begin position="728"/>
        <end position="762"/>
    </location>
</feature>
<keyword evidence="4" id="KW-1185">Reference proteome</keyword>
<feature type="coiled-coil region" evidence="1">
    <location>
        <begin position="2189"/>
        <end position="2391"/>
    </location>
</feature>
<sequence length="2592" mass="291562">MEKNKKRDDMLAAGRKKYQQFRKKKGSSSSGKSSQETSKSEHDKDANMPPRNLSPSEPPLAAKLEVETPINEEKDSIDLSASNSVENSLPLDANLSESDSSIPSETSISRDVELVPVEAEVAQDSSPETSGITVVVEGGPTCEAEVSRVDSSASPATLEEVNRDEGNESLPAQEFVSDVSSIQGAMQEADGSSPAQYEGSAENGHQYLQDTESLEVGLVRLEQEESGETLAGASHDREVAEESTHSHVDGVSLQAEATHREEETLEMVASPETTNEVEGTPGVNPTEKSELQSENVGVDVSCKENLEQSSLSHDLVSESGHGLKTDIELEGTVDDVYKQQCLPQEAFTVVDKCQERPFEQKREVLSGGRTISPHGDIGSVDLYQLAEVLRGLDDEDLRFVLKFRPSTSKAELMDMCIIPENGIADSMDRLKEQLYLSNVANDFLSLELAEQSELQMEFDRRDHRLLNEISNLRSLLEQTQDSNKILSKELGLCRSELQVVSAGKEELETQFLSARAEVEEISSRAYELQTKLEGSHEELTNLSVQLGNCKDLLEALQMENANLNGHLISVTDERKKLKEGKEYLVHENEKLSAQLVEHQALFATEYAKHVQLEVDLKEAMMHVEQLTEENIFLSSNLDIHKTKVKEIENGNLQLLSQAEDVRDQLEGSDVPDMVPSNVISNEYSHRSMERREGEVVSDLVGESMTLSLTEGPIIQQIEREDVDNSVGLVALETHFEEAEKILQKLEKEIEGMQSHSASLSRSSAKVPAPGISKLIQAFESKVHHDDNVSEELPLVEEEPPMGDSYKLAKEQTSLLRALFSELDRSAKKANELFREEREGKKIANLALSELENLFVASKRYSSNIEAKNNELVNKLSEYQSRIDELQSQLHIIEQSSDKMRDLILNQVENLQTEVGDKTDTLEKEWNSTIATISDMVEKLDTSISRQLTSTSSTSPCDTSNVGSRVAASVDAASKVIEDLHKKLEAAHAEHEAIRSSYVGLNEKFSDLHVRNGLAVGILHTIYGDLKKLVIDSSEDGIVDAVDVRDETTLDLLQHNNYGNLIERLGKLLGKRLQLKSAMNELASANSELESAKNELELELINRAQDIEELNKKCLDSKIILKLVEDVVTVVQVQDIEMDPNVSPVSLLESLIAFLIQKYTEASEQVSSSREEFESKVMELSELQGKMHQLSSLNLEHVDEINILKEHLKKMDEDLEAARAELQTKGAELEQSEHRVSSIREKLSIAVAKGKGLIVQRDNLKQSLSEMSTELERCSMELQLKETRLYEVETKLKSYSEAGERVEALESELSYIRNSATALRESFLVKDSALQRIEEILEDLELPEHFHPRDIVEKIEWLARSVAGNSLPVTDWDQKSSVGGSYSDAGFVVMDNWKEDVQPSSNSAIDELRRNYEELQSKFYGLAEQNEMLEQSLMERNNLVQRWEEVLDRIDMPVQLRSVEPEDRIEWLGNALSEAQHDRDSLHQKIENFEAYCGSLTAALEESQRKVSDLEAALLGVTRERELLSVDLESLTREHEKVSEKAIQYELEKDKLLNEVTDLHKKLVDSDRLENKEINHHIEDEMNRFQVLISEALQDDSPDPEDAACGSSNSERLEGSLRKLIDNYMSLSPKKHVLKDTEKEHVTEDAVFDDQRFEDALNSKEKEIVLLKEELEEALCNLAHEKEERDKILEKHQSMVVEFEALGTKNDDLQGRLDQEEQKLATTREKLNVAVRKGKGLVQQRDSMKQNIEELNTEVERLKSELSQRENALIQYEQKIRDLSMYPERVEALERESLFLKNCLAETEHNLLDSRQTLSRLFDVVNAIDVGDGFNITDPVYKMEGIGKLCYDLQAAIGSSEQESKKSKRAAELLAAELNEVQERADNLQEELAQAEAAFVELARERDLVDTARVEALSRLEKFNTVRSEERKNELAEIMKLKSGIDQLRKGCFGFTDMLTNFFSMDSELLHNVDAGMQALLKQKDGTNVIHHHLFSAPSCMLSSNSVNEVKIPATGTWEGHLDASVVIEMFGIVGHGLQDCIREIDDLREKLYKHSISSDQQANSLFKFMETVHREIALQKDSFESMRRDIAHLELMAREKDTDIIAMRKKFILLYEACNNSILAIENHNSQMAGNGSTSGVRVLGKMGVDLKLPTSNDGQESVGGNAPFTEECIRTMADTLLLSVKDLASFQLEKLESSQKELKATILNLQKELQEKDMQGNRICAELVSQIKEAEGIAKNYSIDFESAKTQVNDLEKRMETMEKERIALELRIKELQDGEASSTELNEMIRSLTDVLTAKEQEIEALMQALDEEESQMEDLTSRINELEEILQEKNLALEKLEASCEKATARLSTTLIKFDELHQLSAGLVSQVEDLQSQIQTRDEEISFLRQEVTRCTNDVLAASQESNRRNSTEMREMCTWLNMMVSHLGVHSNFDDKDFGQIQTCKEVFEKQITSVMLELEDLRVTAQSKDALLQVERNKVEELLHKRETLESSLHEKELQLALFQGARGPGETPNTTSSEIVEVEPMINKRAVAGASIPSHVRSMRKGNNDQVAIAIDMDPDALHGFKSLTTSRVVPRFTRPVSDMVDGLW</sequence>
<feature type="coiled-coil region" evidence="1">
    <location>
        <begin position="1200"/>
        <end position="1276"/>
    </location>
</feature>
<reference evidence="3 4" key="1">
    <citation type="journal article" date="2017" name="Mol. Plant">
        <title>The Genome of Medicinal Plant Macleaya cordata Provides New Insights into Benzylisoquinoline Alkaloids Metabolism.</title>
        <authorList>
            <person name="Liu X."/>
            <person name="Liu Y."/>
            <person name="Huang P."/>
            <person name="Ma Y."/>
            <person name="Qing Z."/>
            <person name="Tang Q."/>
            <person name="Cao H."/>
            <person name="Cheng P."/>
            <person name="Zheng Y."/>
            <person name="Yuan Z."/>
            <person name="Zhou Y."/>
            <person name="Liu J."/>
            <person name="Tang Z."/>
            <person name="Zhuo Y."/>
            <person name="Zhang Y."/>
            <person name="Yu L."/>
            <person name="Huang J."/>
            <person name="Yang P."/>
            <person name="Peng Q."/>
            <person name="Zhang J."/>
            <person name="Jiang W."/>
            <person name="Zhang Z."/>
            <person name="Lin K."/>
            <person name="Ro D.K."/>
            <person name="Chen X."/>
            <person name="Xiong X."/>
            <person name="Shang Y."/>
            <person name="Huang S."/>
            <person name="Zeng J."/>
        </authorList>
    </citation>
    <scope>NUCLEOTIDE SEQUENCE [LARGE SCALE GENOMIC DNA]</scope>
    <source>
        <strain evidence="4">cv. BLH2017</strain>
        <tissue evidence="3">Root</tissue>
    </source>
</reference>
<comment type="caution">
    <text evidence="3">The sequence shown here is derived from an EMBL/GenBank/DDBJ whole genome shotgun (WGS) entry which is preliminary data.</text>
</comment>
<keyword evidence="1" id="KW-0175">Coiled coil</keyword>
<gene>
    <name evidence="3" type="ORF">BVC80_8967g1</name>
</gene>
<evidence type="ECO:0008006" key="5">
    <source>
        <dbReference type="Google" id="ProtNLM"/>
    </source>
</evidence>
<feature type="coiled-coil region" evidence="1">
    <location>
        <begin position="1492"/>
        <end position="1561"/>
    </location>
</feature>
<feature type="coiled-coil region" evidence="1">
    <location>
        <begin position="1404"/>
        <end position="1441"/>
    </location>
</feature>
<evidence type="ECO:0000313" key="4">
    <source>
        <dbReference type="Proteomes" id="UP000195402"/>
    </source>
</evidence>
<feature type="compositionally biased region" description="Basic and acidic residues" evidence="2">
    <location>
        <begin position="1"/>
        <end position="10"/>
    </location>
</feature>
<feature type="compositionally biased region" description="Basic and acidic residues" evidence="2">
    <location>
        <begin position="234"/>
        <end position="248"/>
    </location>
</feature>
<accession>A0A200PLW5</accession>
<feature type="region of interest" description="Disordered" evidence="2">
    <location>
        <begin position="144"/>
        <end position="171"/>
    </location>
</feature>